<dbReference type="InterPro" id="IPR042231">
    <property type="entry name" value="Cho/carn_acyl_trans_2"/>
</dbReference>
<evidence type="ECO:0000313" key="6">
    <source>
        <dbReference type="EMBL" id="KAJ1648294.1"/>
    </source>
</evidence>
<organism evidence="6 7">
    <name type="scientific">Coemansia asiatica</name>
    <dbReference type="NCBI Taxonomy" id="1052880"/>
    <lineage>
        <taxon>Eukaryota</taxon>
        <taxon>Fungi</taxon>
        <taxon>Fungi incertae sedis</taxon>
        <taxon>Zoopagomycota</taxon>
        <taxon>Kickxellomycotina</taxon>
        <taxon>Kickxellomycetes</taxon>
        <taxon>Kickxellales</taxon>
        <taxon>Kickxellaceae</taxon>
        <taxon>Coemansia</taxon>
    </lineage>
</organism>
<protein>
    <recommendedName>
        <fullName evidence="5">Choline/carnitine acyltransferase domain-containing protein</fullName>
    </recommendedName>
</protein>
<evidence type="ECO:0000259" key="5">
    <source>
        <dbReference type="Pfam" id="PF00755"/>
    </source>
</evidence>
<keyword evidence="2" id="KW-0808">Transferase</keyword>
<keyword evidence="3" id="KW-0012">Acyltransferase</keyword>
<sequence>MSQKQQHQPHMLAEQSRLPRLPIPPLKQTINKYLESIVPVANDDMAALAETNKRTASFAKVADRLQQRLVNYEKTQQNSWLEKWWFELAYLTWREGLCINSNYWISFADDPNAYGLVQPPEALLPHDPQHYYGCVWESSTYGEFQLRRAVRYIQKSIDYKEMIHKGLMPIERTKNGPLCMNQYLCIFGMTRIPRPGCDELRQDEKTLNSGTIVVLAEDQVYSVQVYDDSGHRKPDGDLEDDLRAIVADVVERRRTDNLDPAVPVLTAGHRDRWATAYARLEKQPANRATLMAIQESLFAVSLDTTFSDPPGSINANQQNSKCHGTRPGHNRWYDKCATFIFNRNGSAGYLGEHSPCDALIPAYMIEYVSKLAATEHIRPNEISKHTRNYQAQVKRLRFVDVDSTVRTLIKEAENEVKRTVEDSISRQIRFENYGSNWIKRVAKVGPDAYAQLALQLTYYRMHGSFAPVYETASTRQFLHGRTETVRSLTSESADFMRTMCDWASSSADKYEALVHASKKHQQLIRDASSGNGVDRHILGLRMAYYRLDPLPGETPLSAEEKEAIEGFFNDPILAKSTRFQLSTSGLFPAYYLTHTGFGCVVAERGYGINYIIEPARIKFGIEGKTAEAGNGTDVDQFETTLRQTLLELKLICEQSNQPSAGDLSRL</sequence>
<dbReference type="PROSITE" id="PS00439">
    <property type="entry name" value="ACYLTRANSF_C_1"/>
    <property type="match status" value="1"/>
</dbReference>
<dbReference type="EMBL" id="JANBOH010000008">
    <property type="protein sequence ID" value="KAJ1648294.1"/>
    <property type="molecule type" value="Genomic_DNA"/>
</dbReference>
<evidence type="ECO:0000256" key="2">
    <source>
        <dbReference type="ARBA" id="ARBA00022679"/>
    </source>
</evidence>
<dbReference type="Gene3D" id="3.30.559.10">
    <property type="entry name" value="Chloramphenicol acetyltransferase-like domain"/>
    <property type="match status" value="1"/>
</dbReference>
<proteinExistence type="inferred from homology"/>
<dbReference type="PANTHER" id="PTHR22589:SF107">
    <property type="entry name" value="CHOLINE_CARNITINE ACYLTRANSFERASE DOMAIN-CONTAINING PROTEIN"/>
    <property type="match status" value="1"/>
</dbReference>
<feature type="domain" description="Choline/carnitine acyltransferase" evidence="5">
    <location>
        <begin position="21"/>
        <end position="643"/>
    </location>
</feature>
<dbReference type="PANTHER" id="PTHR22589">
    <property type="entry name" value="CARNITINE O-ACYLTRANSFERASE"/>
    <property type="match status" value="1"/>
</dbReference>
<dbReference type="GO" id="GO:0016746">
    <property type="term" value="F:acyltransferase activity"/>
    <property type="evidence" value="ECO:0007669"/>
    <property type="project" value="UniProtKB-KW"/>
</dbReference>
<reference evidence="6" key="1">
    <citation type="submission" date="2022-07" db="EMBL/GenBank/DDBJ databases">
        <title>Phylogenomic reconstructions and comparative analyses of Kickxellomycotina fungi.</title>
        <authorList>
            <person name="Reynolds N.K."/>
            <person name="Stajich J.E."/>
            <person name="Barry K."/>
            <person name="Grigoriev I.V."/>
            <person name="Crous P."/>
            <person name="Smith M.E."/>
        </authorList>
    </citation>
    <scope>NUCLEOTIDE SEQUENCE</scope>
    <source>
        <strain evidence="6">NBRC 105413</strain>
    </source>
</reference>
<evidence type="ECO:0000256" key="1">
    <source>
        <dbReference type="ARBA" id="ARBA00005232"/>
    </source>
</evidence>
<feature type="active site" description="Proton acceptor" evidence="4">
    <location>
        <position position="353"/>
    </location>
</feature>
<evidence type="ECO:0000313" key="7">
    <source>
        <dbReference type="Proteomes" id="UP001145021"/>
    </source>
</evidence>
<evidence type="ECO:0000256" key="3">
    <source>
        <dbReference type="ARBA" id="ARBA00023315"/>
    </source>
</evidence>
<accession>A0A9W7XQF6</accession>
<dbReference type="Proteomes" id="UP001145021">
    <property type="component" value="Unassembled WGS sequence"/>
</dbReference>
<comment type="caution">
    <text evidence="6">The sequence shown here is derived from an EMBL/GenBank/DDBJ whole genome shotgun (WGS) entry which is preliminary data.</text>
</comment>
<evidence type="ECO:0000256" key="4">
    <source>
        <dbReference type="PIRSR" id="PIRSR600542-1"/>
    </source>
</evidence>
<dbReference type="Gene3D" id="3.30.559.70">
    <property type="entry name" value="Choline/Carnitine o-acyltransferase, domain 2"/>
    <property type="match status" value="1"/>
</dbReference>
<dbReference type="Pfam" id="PF00755">
    <property type="entry name" value="Carn_acyltransf"/>
    <property type="match status" value="1"/>
</dbReference>
<dbReference type="InterPro" id="IPR000542">
    <property type="entry name" value="Carn_acyl_trans"/>
</dbReference>
<name>A0A9W7XQF6_9FUNG</name>
<dbReference type="InterPro" id="IPR039551">
    <property type="entry name" value="Cho/carn_acyl_trans"/>
</dbReference>
<gene>
    <name evidence="6" type="ORF">LPJ64_000450</name>
</gene>
<dbReference type="AlphaFoldDB" id="A0A9W7XQF6"/>
<comment type="similarity">
    <text evidence="1">Belongs to the carnitine/choline acetyltransferase family.</text>
</comment>
<dbReference type="InterPro" id="IPR023213">
    <property type="entry name" value="CAT-like_dom_sf"/>
</dbReference>
<keyword evidence="7" id="KW-1185">Reference proteome</keyword>
<dbReference type="SUPFAM" id="SSF52777">
    <property type="entry name" value="CoA-dependent acyltransferases"/>
    <property type="match status" value="2"/>
</dbReference>